<dbReference type="NCBIfam" id="TIGR01587">
    <property type="entry name" value="cas3_core"/>
    <property type="match status" value="1"/>
</dbReference>
<dbReference type="GO" id="GO:0003723">
    <property type="term" value="F:RNA binding"/>
    <property type="evidence" value="ECO:0007669"/>
    <property type="project" value="TreeGrafter"/>
</dbReference>
<comment type="similarity">
    <text evidence="2">In the central section; belongs to the CRISPR-associated helicase Cas3 family.</text>
</comment>
<gene>
    <name evidence="12" type="ORF">EDC27_3026</name>
</gene>
<dbReference type="InterPro" id="IPR006474">
    <property type="entry name" value="Helicase_Cas3_CRISPR-ass_core"/>
</dbReference>
<dbReference type="InterPro" id="IPR006483">
    <property type="entry name" value="CRISPR-assoc_Cas3_HD"/>
</dbReference>
<dbReference type="Gene3D" id="1.10.3210.30">
    <property type="match status" value="1"/>
</dbReference>
<evidence type="ECO:0000256" key="6">
    <source>
        <dbReference type="ARBA" id="ARBA00022801"/>
    </source>
</evidence>
<keyword evidence="12" id="KW-0255">Endonuclease</keyword>
<dbReference type="InterPro" id="IPR014001">
    <property type="entry name" value="Helicase_ATP-bd"/>
</dbReference>
<keyword evidence="8" id="KW-0067">ATP-binding</keyword>
<comment type="caution">
    <text evidence="12">The sequence shown here is derived from an EMBL/GenBank/DDBJ whole genome shotgun (WGS) entry which is preliminary data.</text>
</comment>
<keyword evidence="5" id="KW-0547">Nucleotide-binding</keyword>
<proteinExistence type="inferred from homology"/>
<evidence type="ECO:0000256" key="2">
    <source>
        <dbReference type="ARBA" id="ARBA00009046"/>
    </source>
</evidence>
<dbReference type="GO" id="GO:0046872">
    <property type="term" value="F:metal ion binding"/>
    <property type="evidence" value="ECO:0007669"/>
    <property type="project" value="UniProtKB-KW"/>
</dbReference>
<dbReference type="GO" id="GO:0003724">
    <property type="term" value="F:RNA helicase activity"/>
    <property type="evidence" value="ECO:0007669"/>
    <property type="project" value="TreeGrafter"/>
</dbReference>
<dbReference type="Gene3D" id="3.40.50.300">
    <property type="entry name" value="P-loop containing nucleotide triphosphate hydrolases"/>
    <property type="match status" value="2"/>
</dbReference>
<dbReference type="EMBL" id="RJVA01000016">
    <property type="protein sequence ID" value="ROQ89907.1"/>
    <property type="molecule type" value="Genomic_DNA"/>
</dbReference>
<dbReference type="InterPro" id="IPR027417">
    <property type="entry name" value="P-loop_NTPase"/>
</dbReference>
<dbReference type="Proteomes" id="UP000276223">
    <property type="component" value="Unassembled WGS sequence"/>
</dbReference>
<dbReference type="PANTHER" id="PTHR47963:SF9">
    <property type="entry name" value="CRISPR-ASSOCIATED ENDONUCLEASE_HELICASE CAS3"/>
    <property type="match status" value="1"/>
</dbReference>
<dbReference type="GO" id="GO:0005524">
    <property type="term" value="F:ATP binding"/>
    <property type="evidence" value="ECO:0007669"/>
    <property type="project" value="UniProtKB-KW"/>
</dbReference>
<evidence type="ECO:0000256" key="7">
    <source>
        <dbReference type="ARBA" id="ARBA00022806"/>
    </source>
</evidence>
<protein>
    <submittedName>
        <fullName evidence="12">CRISPR-associated endonuclease/helicase Cas3</fullName>
    </submittedName>
</protein>
<feature type="domain" description="HD Cas3-type" evidence="11">
    <location>
        <begin position="582"/>
        <end position="784"/>
    </location>
</feature>
<name>A0A3N1UN56_9BACT</name>
<dbReference type="Pfam" id="PF22590">
    <property type="entry name" value="Cas3-like_C_2"/>
    <property type="match status" value="1"/>
</dbReference>
<keyword evidence="9" id="KW-0051">Antiviral defense</keyword>
<evidence type="ECO:0000256" key="1">
    <source>
        <dbReference type="ARBA" id="ARBA00006847"/>
    </source>
</evidence>
<dbReference type="PROSITE" id="PS51194">
    <property type="entry name" value="HELICASE_CTER"/>
    <property type="match status" value="1"/>
</dbReference>
<dbReference type="SMART" id="SM00487">
    <property type="entry name" value="DEXDc"/>
    <property type="match status" value="1"/>
</dbReference>
<keyword evidence="4" id="KW-0479">Metal-binding</keyword>
<dbReference type="RefSeq" id="WP_123291462.1">
    <property type="nucleotide sequence ID" value="NZ_RJVA01000016.1"/>
</dbReference>
<dbReference type="Pfam" id="PF00270">
    <property type="entry name" value="DEAD"/>
    <property type="match status" value="1"/>
</dbReference>
<dbReference type="AlphaFoldDB" id="A0A3N1UN56"/>
<dbReference type="GO" id="GO:0051607">
    <property type="term" value="P:defense response to virus"/>
    <property type="evidence" value="ECO:0007669"/>
    <property type="project" value="UniProtKB-KW"/>
</dbReference>
<dbReference type="SUPFAM" id="SSF109604">
    <property type="entry name" value="HD-domain/PDEase-like"/>
    <property type="match status" value="1"/>
</dbReference>
<dbReference type="InterPro" id="IPR011545">
    <property type="entry name" value="DEAD/DEAH_box_helicase_dom"/>
</dbReference>
<keyword evidence="13" id="KW-1185">Reference proteome</keyword>
<dbReference type="InterPro" id="IPR050547">
    <property type="entry name" value="DEAD_box_RNA_helicases"/>
</dbReference>
<dbReference type="InterPro" id="IPR054712">
    <property type="entry name" value="Cas3-like_dom"/>
</dbReference>
<evidence type="ECO:0000256" key="5">
    <source>
        <dbReference type="ARBA" id="ARBA00022741"/>
    </source>
</evidence>
<dbReference type="NCBIfam" id="TIGR01596">
    <property type="entry name" value="cas3_HD"/>
    <property type="match status" value="1"/>
</dbReference>
<keyword evidence="7 12" id="KW-0347">Helicase</keyword>
<feature type="domain" description="Helicase C-terminal" evidence="10">
    <location>
        <begin position="267"/>
        <end position="422"/>
    </location>
</feature>
<comment type="similarity">
    <text evidence="1">In the N-terminal section; belongs to the CRISPR-associated nuclease Cas3-HD family.</text>
</comment>
<dbReference type="InterPro" id="IPR001650">
    <property type="entry name" value="Helicase_C-like"/>
</dbReference>
<evidence type="ECO:0000256" key="4">
    <source>
        <dbReference type="ARBA" id="ARBA00022723"/>
    </source>
</evidence>
<organism evidence="12 13">
    <name type="scientific">Desulfosoma caldarium</name>
    <dbReference type="NCBI Taxonomy" id="610254"/>
    <lineage>
        <taxon>Bacteria</taxon>
        <taxon>Pseudomonadati</taxon>
        <taxon>Thermodesulfobacteriota</taxon>
        <taxon>Syntrophobacteria</taxon>
        <taxon>Syntrophobacterales</taxon>
        <taxon>Syntrophobacteraceae</taxon>
        <taxon>Desulfosoma</taxon>
    </lineage>
</organism>
<dbReference type="Pfam" id="PF18019">
    <property type="entry name" value="Cas3_HD"/>
    <property type="match status" value="1"/>
</dbReference>
<dbReference type="SUPFAM" id="SSF52540">
    <property type="entry name" value="P-loop containing nucleoside triphosphate hydrolases"/>
    <property type="match status" value="1"/>
</dbReference>
<dbReference type="InterPro" id="IPR038257">
    <property type="entry name" value="CRISPR-assoc_Cas3_HD_sf"/>
</dbReference>
<evidence type="ECO:0000256" key="9">
    <source>
        <dbReference type="ARBA" id="ARBA00023118"/>
    </source>
</evidence>
<dbReference type="PANTHER" id="PTHR47963">
    <property type="entry name" value="DEAD-BOX ATP-DEPENDENT RNA HELICASE 47, MITOCHONDRIAL"/>
    <property type="match status" value="1"/>
</dbReference>
<evidence type="ECO:0000259" key="10">
    <source>
        <dbReference type="PROSITE" id="PS51194"/>
    </source>
</evidence>
<dbReference type="PROSITE" id="PS51643">
    <property type="entry name" value="HD_CAS3"/>
    <property type="match status" value="1"/>
</dbReference>
<accession>A0A3N1UN56</accession>
<dbReference type="GO" id="GO:0016787">
    <property type="term" value="F:hydrolase activity"/>
    <property type="evidence" value="ECO:0007669"/>
    <property type="project" value="UniProtKB-KW"/>
</dbReference>
<evidence type="ECO:0000256" key="3">
    <source>
        <dbReference type="ARBA" id="ARBA00022722"/>
    </source>
</evidence>
<sequence>MDYRSFFQRATGFEKPYPYQERLAVDAWPHVLHVPTGMGKTAAVTLAWLYKRGWRPGGDKGVPEGGTPRRLIWCLPMRVLVEQTVNSIRKWLEHLGVFDQAGRGKVSVHQLMGGESDLKSWAEYPEEDMILVGTQDMLLSRALMRGYGMSRYLWPVHFALLHNDGLWAFDEVQLMGAALATSAQLEAFHRSFPLAKGSRSLWISATMNMAWLDTVDMHPHLSDLRSLTLDDEDRKKAQNRLCAPKRLAQAQVSLSAAAKNRQGLNAYLHDLLDFVLEEHDAKSQTLVIVNRVERAQGLYRLLRERRPESQDLLIHARFRAAEREEQARRLRDEDERDRIIVATQAIEAGVDISSACLITELAPWASMVQRFGRCNRYGEHSGDGARVFWVNIEDDADPLPYTQETLQSARAKLTGLESASPRDLPSIDEPRPLSAVLRRKDLLDLFNTDPDLSGFDVDISDYIRDTGPPGVQVFWRDFKEDPNDPIPQARPVRAELCPVSMGQIRDFFRRKDTRIWFWDSLDSQWRPCDRDPRPGMTLLVRAADGGYLKDMGFDAQEKSSVPVISPTLQTAENAYVNDPRSLQKKSVGLPEHLGHVAAQAKMLCDAVDETDFKEIVVRAARWHDVGKTHPVFDATMHACEAAPPGFLAKSPCQARHSRPYFRHELASMLAWLANHDGEPNAELIAYLIAAHHGKVRMSLRAMPGEEALPEIRRFARGVWEGDRLPALDFDGEHSPEMTLQLAIMEIGEGEQGASWIERTVRLLEQHGPFRLAWLEALVRIADWRASAIEQEVNGHE</sequence>
<evidence type="ECO:0000313" key="12">
    <source>
        <dbReference type="EMBL" id="ROQ89907.1"/>
    </source>
</evidence>
<evidence type="ECO:0000259" key="11">
    <source>
        <dbReference type="PROSITE" id="PS51643"/>
    </source>
</evidence>
<dbReference type="OrthoDB" id="9810236at2"/>
<dbReference type="GO" id="GO:0004519">
    <property type="term" value="F:endonuclease activity"/>
    <property type="evidence" value="ECO:0007669"/>
    <property type="project" value="UniProtKB-KW"/>
</dbReference>
<reference evidence="12 13" key="1">
    <citation type="submission" date="2018-11" db="EMBL/GenBank/DDBJ databases">
        <title>Genomic Encyclopedia of Type Strains, Phase IV (KMG-IV): sequencing the most valuable type-strain genomes for metagenomic binning, comparative biology and taxonomic classification.</title>
        <authorList>
            <person name="Goeker M."/>
        </authorList>
    </citation>
    <scope>NUCLEOTIDE SEQUENCE [LARGE SCALE GENOMIC DNA]</scope>
    <source>
        <strain evidence="12 13">DSM 22027</strain>
    </source>
</reference>
<keyword evidence="3" id="KW-0540">Nuclease</keyword>
<keyword evidence="6" id="KW-0378">Hydrolase</keyword>
<dbReference type="SMART" id="SM00490">
    <property type="entry name" value="HELICc"/>
    <property type="match status" value="1"/>
</dbReference>
<evidence type="ECO:0000256" key="8">
    <source>
        <dbReference type="ARBA" id="ARBA00022840"/>
    </source>
</evidence>
<evidence type="ECO:0000313" key="13">
    <source>
        <dbReference type="Proteomes" id="UP000276223"/>
    </source>
</evidence>